<reference evidence="1 2" key="2">
    <citation type="submission" date="2020-07" db="EMBL/GenBank/DDBJ databases">
        <title>Genome assembly of wild tea tree DASZ reveals pedigree and selection history of tea varieties.</title>
        <authorList>
            <person name="Zhang W."/>
        </authorList>
    </citation>
    <scope>NUCLEOTIDE SEQUENCE [LARGE SCALE GENOMIC DNA]</scope>
    <source>
        <strain evidence="2">cv. G240</strain>
        <tissue evidence="1">Leaf</tissue>
    </source>
</reference>
<proteinExistence type="predicted"/>
<organism evidence="1 2">
    <name type="scientific">Camellia sinensis</name>
    <name type="common">Tea plant</name>
    <name type="synonym">Thea sinensis</name>
    <dbReference type="NCBI Taxonomy" id="4442"/>
    <lineage>
        <taxon>Eukaryota</taxon>
        <taxon>Viridiplantae</taxon>
        <taxon>Streptophyta</taxon>
        <taxon>Embryophyta</taxon>
        <taxon>Tracheophyta</taxon>
        <taxon>Spermatophyta</taxon>
        <taxon>Magnoliopsida</taxon>
        <taxon>eudicotyledons</taxon>
        <taxon>Gunneridae</taxon>
        <taxon>Pentapetalae</taxon>
        <taxon>asterids</taxon>
        <taxon>Ericales</taxon>
        <taxon>Theaceae</taxon>
        <taxon>Camellia</taxon>
    </lineage>
</organism>
<evidence type="ECO:0000313" key="2">
    <source>
        <dbReference type="Proteomes" id="UP000593564"/>
    </source>
</evidence>
<reference evidence="2" key="1">
    <citation type="journal article" date="2020" name="Nat. Commun.">
        <title>Genome assembly of wild tea tree DASZ reveals pedigree and selection history of tea varieties.</title>
        <authorList>
            <person name="Zhang W."/>
            <person name="Zhang Y."/>
            <person name="Qiu H."/>
            <person name="Guo Y."/>
            <person name="Wan H."/>
            <person name="Zhang X."/>
            <person name="Scossa F."/>
            <person name="Alseekh S."/>
            <person name="Zhang Q."/>
            <person name="Wang P."/>
            <person name="Xu L."/>
            <person name="Schmidt M.H."/>
            <person name="Jia X."/>
            <person name="Li D."/>
            <person name="Zhu A."/>
            <person name="Guo F."/>
            <person name="Chen W."/>
            <person name="Ni D."/>
            <person name="Usadel B."/>
            <person name="Fernie A.R."/>
            <person name="Wen W."/>
        </authorList>
    </citation>
    <scope>NUCLEOTIDE SEQUENCE [LARGE SCALE GENOMIC DNA]</scope>
    <source>
        <strain evidence="2">cv. G240</strain>
    </source>
</reference>
<protein>
    <submittedName>
        <fullName evidence="1">Uncharacterized protein</fullName>
    </submittedName>
</protein>
<dbReference type="EMBL" id="JACBKZ010000014">
    <property type="protein sequence ID" value="KAF5932841.1"/>
    <property type="molecule type" value="Genomic_DNA"/>
</dbReference>
<accession>A0A7J7FXZ0</accession>
<dbReference type="Proteomes" id="UP000593564">
    <property type="component" value="Unassembled WGS sequence"/>
</dbReference>
<sequence length="66" mass="7485">MRRIKIPPLNAHLVINVMTTADSSPRMLYSPSNLRIIEKHEFGSSALVSYYGPCSAPKRRHFGDKK</sequence>
<comment type="caution">
    <text evidence="1">The sequence shown here is derived from an EMBL/GenBank/DDBJ whole genome shotgun (WGS) entry which is preliminary data.</text>
</comment>
<name>A0A7J7FXZ0_CAMSI</name>
<dbReference type="AlphaFoldDB" id="A0A7J7FXZ0"/>
<evidence type="ECO:0000313" key="1">
    <source>
        <dbReference type="EMBL" id="KAF5932841.1"/>
    </source>
</evidence>
<gene>
    <name evidence="1" type="ORF">HYC85_029012</name>
</gene>
<keyword evidence="2" id="KW-1185">Reference proteome</keyword>